<evidence type="ECO:0000313" key="10">
    <source>
        <dbReference type="EMBL" id="KAF0690083.1"/>
    </source>
</evidence>
<dbReference type="SMART" id="SM00358">
    <property type="entry name" value="DSRM"/>
    <property type="match status" value="1"/>
</dbReference>
<dbReference type="PROSITE" id="PS00690">
    <property type="entry name" value="DEAH_ATP_HELICASE"/>
    <property type="match status" value="1"/>
</dbReference>
<proteinExistence type="predicted"/>
<dbReference type="Pfam" id="PF24899">
    <property type="entry name" value="UBA_DHX29"/>
    <property type="match status" value="1"/>
</dbReference>
<dbReference type="GO" id="GO:0003724">
    <property type="term" value="F:RNA helicase activity"/>
    <property type="evidence" value="ECO:0007669"/>
    <property type="project" value="UniProtKB-EC"/>
</dbReference>
<feature type="region of interest" description="Disordered" evidence="6">
    <location>
        <begin position="1"/>
        <end position="22"/>
    </location>
</feature>
<dbReference type="PANTHER" id="PTHR18934">
    <property type="entry name" value="ATP-DEPENDENT RNA HELICASE"/>
    <property type="match status" value="1"/>
</dbReference>
<dbReference type="SUPFAM" id="SSF54768">
    <property type="entry name" value="dsRNA-binding domain-like"/>
    <property type="match status" value="1"/>
</dbReference>
<protein>
    <recommendedName>
        <fullName evidence="1">RNA helicase</fullName>
        <ecNumber evidence="1">3.6.4.13</ecNumber>
    </recommendedName>
</protein>
<dbReference type="Gene3D" id="3.30.160.20">
    <property type="match status" value="1"/>
</dbReference>
<organism evidence="11 12">
    <name type="scientific">Aphanomyces stellatus</name>
    <dbReference type="NCBI Taxonomy" id="120398"/>
    <lineage>
        <taxon>Eukaryota</taxon>
        <taxon>Sar</taxon>
        <taxon>Stramenopiles</taxon>
        <taxon>Oomycota</taxon>
        <taxon>Saprolegniomycetes</taxon>
        <taxon>Saprolegniales</taxon>
        <taxon>Verrucalvaceae</taxon>
        <taxon>Aphanomyces</taxon>
    </lineage>
</organism>
<reference evidence="11 12" key="1">
    <citation type="submission" date="2019-03" db="EMBL/GenBank/DDBJ databases">
        <authorList>
            <person name="Gaulin E."/>
            <person name="Dumas B."/>
        </authorList>
    </citation>
    <scope>NUCLEOTIDE SEQUENCE [LARGE SCALE GENOMIC DNA]</scope>
    <source>
        <strain evidence="11">CBS 568.67</strain>
    </source>
</reference>
<feature type="compositionally biased region" description="Polar residues" evidence="6">
    <location>
        <begin position="180"/>
        <end position="189"/>
    </location>
</feature>
<dbReference type="InterPro" id="IPR006575">
    <property type="entry name" value="RWD_dom"/>
</dbReference>
<dbReference type="Pfam" id="PF21010">
    <property type="entry name" value="HA2_C"/>
    <property type="match status" value="1"/>
</dbReference>
<dbReference type="InterPro" id="IPR014720">
    <property type="entry name" value="dsRBD_dom"/>
</dbReference>
<keyword evidence="12" id="KW-1185">Reference proteome</keyword>
<gene>
    <name evidence="11" type="primary">Aste57867_18477</name>
    <name evidence="10" type="ORF">As57867_018415</name>
    <name evidence="11" type="ORF">ASTE57867_18477</name>
</gene>
<name>A0A485LB23_9STRA</name>
<reference evidence="10" key="2">
    <citation type="submission" date="2019-06" db="EMBL/GenBank/DDBJ databases">
        <title>Genomics analysis of Aphanomyces spp. identifies a new class of oomycete effector associated with host adaptation.</title>
        <authorList>
            <person name="Gaulin E."/>
        </authorList>
    </citation>
    <scope>NUCLEOTIDE SEQUENCE</scope>
    <source>
        <strain evidence="10">CBS 578.67</strain>
    </source>
</reference>
<dbReference type="EMBL" id="VJMH01006393">
    <property type="protein sequence ID" value="KAF0690083.1"/>
    <property type="molecule type" value="Genomic_DNA"/>
</dbReference>
<dbReference type="PANTHER" id="PTHR18934:SF237">
    <property type="entry name" value="ATP-DEPENDENT DNA_RNA HELICASE DHX36"/>
    <property type="match status" value="1"/>
</dbReference>
<evidence type="ECO:0000256" key="4">
    <source>
        <dbReference type="ARBA" id="ARBA00022806"/>
    </source>
</evidence>
<dbReference type="Gene3D" id="3.40.50.300">
    <property type="entry name" value="P-loop containing nucleotide triphosphate hydrolases"/>
    <property type="match status" value="2"/>
</dbReference>
<dbReference type="InterPro" id="IPR016135">
    <property type="entry name" value="UBQ-conjugating_enzyme/RWD"/>
</dbReference>
<dbReference type="InterPro" id="IPR014001">
    <property type="entry name" value="Helicase_ATP-bd"/>
</dbReference>
<sequence>MSAAPARKPRGHRQKGAGTVATSLGDQVRQGVMCKEWQRTPMQLLFEYCKSVKRQQAHYHSVNSDSDTTFRVRCVLPDAKSRDKDLIFCPAQSVDTNLDDAKHCAALLALHYLEPTRPHERKLPDPYRDMWLLLQPQEQKPDGKSKPEKKKPGDKKGATVEKKTAVAAPSADTPVDETASLVSTESTESGNAKKEVIALKSDRAFASKAEFAQAKLSEREERNRRMRARENRERANMPAQVFMSQKARDLVEGILADLDRTQERVGHDNPERLDEVTAKLTSMGFQAAHIDAVLTRCPDVTDDTAVLDWLCLNVPENELPKGFNPMGTQLEVVGYGLAAKQDKALEAAANFDANLHGPIFQQLGAFGFTHPDCLRALEVVNQLRPDGVAPEVLEHEMKMELSRQMHKAVNAPEVDASLSLDAAELAEMLEEEFMVMESIYDDRISKTISDLNVRVITISLADDTMTLTLYLPHDSLYPHQVPALFVQSTDTDVNTLALTAHLLETASKLCGEPMMYELCSAVDSFKPSQAKSVLLFQDTPAPSSSSKGPVRASTQPMKKKAAKPKQRNYNRNQVDPTVINKSLFEKYQQKLTMGTTETTSLISPRGLIRETDKYKQMQVARAKLPAHKERETIVTLLESNQVVLISGATGCGKTTQVPQFLLDHFIPKQETCNIICTQPRRLAAIGVATRVAQERCESIGDSVGYSIRMETKRSQETRLLFCTTGVLLRRLLQDPTLQDVSHIIVDEVHERNVDTDFLLSILRDVLRQRPDLRLLLMSATMNTSLFCDYFGAVSPNCPVLSIPGFTYPVTCHYIKHVYEITNTTKSVKQDEDNGINYDLITSLVEYLVSNDNGGAGEGAILIFMPGVQEIKATIRELMQSAVSSSLLAYPLHGALPGHEQARVFDPAPRSKTKVIVSTNVAETSITINDIVVVIDAGKAKEMAFDAINRRSILAEQWISQAAADQRKGRAGRVRPGVCYRLFSTNRFQKMPFQPTPEIHRVSLEPLCLQIQALDLGPVETFLANAIEPPATSAIHSAIAGLIEMGAMCRSDADLSIQLTPLGAHLARLPMDARMAKVVVFGCILRCVDPVVTIAAALSSKSPFVSSPDDRSKSDELKRQWSEQVPTSDHFLLWSVVKVFLKLEKAKRRAYCKDNCLSYETMTTIVDLRQQYLEHCQVLGFYDPANAAPFNAHSTNPKVIKAALTAGLYGNVVQIVYPEQKYYESANGVLAAAHNAKQLQYWIRKLDKTKDRVFLHPSSLNFTRGQFESPWLVYNELVQTSKIFVRESTMVAPYALLLFGGDLQVQHEKGLILIDEWIKFQAVARIGVLVKALRHQLDRLLVQKVADPTLDLSARYSLSMHVVTLSYHRTSSAVIGAICDLLITEGM</sequence>
<dbReference type="GO" id="GO:0005524">
    <property type="term" value="F:ATP binding"/>
    <property type="evidence" value="ECO:0007669"/>
    <property type="project" value="UniProtKB-KW"/>
</dbReference>
<dbReference type="Proteomes" id="UP000332933">
    <property type="component" value="Unassembled WGS sequence"/>
</dbReference>
<evidence type="ECO:0000259" key="9">
    <source>
        <dbReference type="PROSITE" id="PS51194"/>
    </source>
</evidence>
<dbReference type="SMART" id="SM00591">
    <property type="entry name" value="RWD"/>
    <property type="match status" value="1"/>
</dbReference>
<dbReference type="GO" id="GO:0005634">
    <property type="term" value="C:nucleus"/>
    <property type="evidence" value="ECO:0007669"/>
    <property type="project" value="TreeGrafter"/>
</dbReference>
<accession>A0A485LB23</accession>
<evidence type="ECO:0000256" key="5">
    <source>
        <dbReference type="ARBA" id="ARBA00022840"/>
    </source>
</evidence>
<dbReference type="SUPFAM" id="SSF52540">
    <property type="entry name" value="P-loop containing nucleoside triphosphate hydrolases"/>
    <property type="match status" value="1"/>
</dbReference>
<dbReference type="SMART" id="SM00490">
    <property type="entry name" value="HELICc"/>
    <property type="match status" value="1"/>
</dbReference>
<dbReference type="FunFam" id="3.40.50.300:FF:000284">
    <property type="entry name" value="probable ATP-dependent RNA helicase YTHDC2"/>
    <property type="match status" value="1"/>
</dbReference>
<dbReference type="PROSITE" id="PS51192">
    <property type="entry name" value="HELICASE_ATP_BIND_1"/>
    <property type="match status" value="1"/>
</dbReference>
<dbReference type="EC" id="3.6.4.13" evidence="1"/>
<evidence type="ECO:0000256" key="6">
    <source>
        <dbReference type="SAM" id="MobiDB-lite"/>
    </source>
</evidence>
<feature type="region of interest" description="Disordered" evidence="6">
    <location>
        <begin position="538"/>
        <end position="568"/>
    </location>
</feature>
<feature type="domain" description="Helicase ATP-binding" evidence="8">
    <location>
        <begin position="634"/>
        <end position="799"/>
    </location>
</feature>
<dbReference type="Gene3D" id="1.20.120.1080">
    <property type="match status" value="1"/>
</dbReference>
<dbReference type="InterPro" id="IPR011709">
    <property type="entry name" value="DEAD-box_helicase_OB_fold"/>
</dbReference>
<evidence type="ECO:0000259" key="8">
    <source>
        <dbReference type="PROSITE" id="PS51192"/>
    </source>
</evidence>
<dbReference type="InterPro" id="IPR001650">
    <property type="entry name" value="Helicase_C-like"/>
</dbReference>
<keyword evidence="2" id="KW-0547">Nucleotide-binding</keyword>
<dbReference type="Pfam" id="PF05773">
    <property type="entry name" value="RWD"/>
    <property type="match status" value="1"/>
</dbReference>
<evidence type="ECO:0000313" key="12">
    <source>
        <dbReference type="Proteomes" id="UP000332933"/>
    </source>
</evidence>
<dbReference type="Pfam" id="PF00270">
    <property type="entry name" value="DEAD"/>
    <property type="match status" value="1"/>
</dbReference>
<dbReference type="EMBL" id="CAADRA010006414">
    <property type="protein sequence ID" value="VFT95213.1"/>
    <property type="molecule type" value="Genomic_DNA"/>
</dbReference>
<dbReference type="FunFam" id="1.20.120.1080:FF:000002">
    <property type="entry name" value="Putative ATP-dependent RNA helicase DHX36"/>
    <property type="match status" value="1"/>
</dbReference>
<feature type="domain" description="Helicase C-terminal" evidence="9">
    <location>
        <begin position="839"/>
        <end position="1014"/>
    </location>
</feature>
<keyword evidence="5" id="KW-0067">ATP-binding</keyword>
<dbReference type="InterPro" id="IPR059023">
    <property type="entry name" value="RNA_hel_CTD"/>
</dbReference>
<evidence type="ECO:0000256" key="1">
    <source>
        <dbReference type="ARBA" id="ARBA00012552"/>
    </source>
</evidence>
<dbReference type="CDD" id="cd17917">
    <property type="entry name" value="DEXHc_RHA-like"/>
    <property type="match status" value="1"/>
</dbReference>
<keyword evidence="4" id="KW-0347">Helicase</keyword>
<dbReference type="InterPro" id="IPR056890">
    <property type="entry name" value="UBA_DHX29-like"/>
</dbReference>
<dbReference type="SUPFAM" id="SSF54495">
    <property type="entry name" value="UBC-like"/>
    <property type="match status" value="1"/>
</dbReference>
<dbReference type="SMART" id="SM00847">
    <property type="entry name" value="HA2"/>
    <property type="match status" value="1"/>
</dbReference>
<dbReference type="Pfam" id="PF00271">
    <property type="entry name" value="Helicase_C"/>
    <property type="match status" value="1"/>
</dbReference>
<keyword evidence="3" id="KW-0378">Hydrolase</keyword>
<dbReference type="InterPro" id="IPR007502">
    <property type="entry name" value="Helicase-assoc_dom"/>
</dbReference>
<evidence type="ECO:0000313" key="11">
    <source>
        <dbReference type="EMBL" id="VFT95213.1"/>
    </source>
</evidence>
<dbReference type="GO" id="GO:0003723">
    <property type="term" value="F:RNA binding"/>
    <property type="evidence" value="ECO:0007669"/>
    <property type="project" value="TreeGrafter"/>
</dbReference>
<dbReference type="GO" id="GO:0016787">
    <property type="term" value="F:hydrolase activity"/>
    <property type="evidence" value="ECO:0007669"/>
    <property type="project" value="UniProtKB-KW"/>
</dbReference>
<dbReference type="InterPro" id="IPR011545">
    <property type="entry name" value="DEAD/DEAH_box_helicase_dom"/>
</dbReference>
<feature type="compositionally biased region" description="Basic and acidic residues" evidence="6">
    <location>
        <begin position="139"/>
        <end position="164"/>
    </location>
</feature>
<dbReference type="PROSITE" id="PS50908">
    <property type="entry name" value="RWD"/>
    <property type="match status" value="1"/>
</dbReference>
<dbReference type="Pfam" id="PF26026">
    <property type="entry name" value="RNA_hel_CTD"/>
    <property type="match status" value="1"/>
</dbReference>
<feature type="compositionally biased region" description="Basic residues" evidence="6">
    <location>
        <begin position="557"/>
        <end position="568"/>
    </location>
</feature>
<evidence type="ECO:0000256" key="2">
    <source>
        <dbReference type="ARBA" id="ARBA00022741"/>
    </source>
</evidence>
<dbReference type="PROSITE" id="PS51194">
    <property type="entry name" value="HELICASE_CTER"/>
    <property type="match status" value="1"/>
</dbReference>
<dbReference type="Pfam" id="PF07717">
    <property type="entry name" value="OB_NTP_bind"/>
    <property type="match status" value="1"/>
</dbReference>
<feature type="region of interest" description="Disordered" evidence="6">
    <location>
        <begin position="136"/>
        <end position="189"/>
    </location>
</feature>
<feature type="domain" description="RWD" evidence="7">
    <location>
        <begin position="431"/>
        <end position="529"/>
    </location>
</feature>
<evidence type="ECO:0000256" key="3">
    <source>
        <dbReference type="ARBA" id="ARBA00022801"/>
    </source>
</evidence>
<dbReference type="SMART" id="SM00487">
    <property type="entry name" value="DEXDc"/>
    <property type="match status" value="1"/>
</dbReference>
<dbReference type="InterPro" id="IPR027417">
    <property type="entry name" value="P-loop_NTPase"/>
</dbReference>
<dbReference type="OrthoDB" id="5600252at2759"/>
<dbReference type="InterPro" id="IPR002464">
    <property type="entry name" value="DNA/RNA_helicase_DEAH_CS"/>
</dbReference>
<evidence type="ECO:0000259" key="7">
    <source>
        <dbReference type="PROSITE" id="PS50908"/>
    </source>
</evidence>
<dbReference type="CDD" id="cd11605">
    <property type="entry name" value="RWD_DRWD_ELF-like"/>
    <property type="match status" value="1"/>
</dbReference>
<dbReference type="CDD" id="cd18791">
    <property type="entry name" value="SF2_C_RHA"/>
    <property type="match status" value="1"/>
</dbReference>
<dbReference type="Gene3D" id="3.10.110.10">
    <property type="entry name" value="Ubiquitin Conjugating Enzyme"/>
    <property type="match status" value="1"/>
</dbReference>